<dbReference type="Gene3D" id="3.60.21.10">
    <property type="match status" value="1"/>
</dbReference>
<dbReference type="PANTHER" id="PTHR11575:SF24">
    <property type="entry name" value="5'-NUCLEOTIDASE"/>
    <property type="match status" value="1"/>
</dbReference>
<proteinExistence type="predicted"/>
<protein>
    <submittedName>
        <fullName evidence="2">Metallophosphoesterase</fullName>
    </submittedName>
</protein>
<feature type="domain" description="Calcineurin-like phosphoesterase" evidence="1">
    <location>
        <begin position="4"/>
        <end position="207"/>
    </location>
</feature>
<dbReference type="PANTHER" id="PTHR11575">
    <property type="entry name" value="5'-NUCLEOTIDASE-RELATED"/>
    <property type="match status" value="1"/>
</dbReference>
<keyword evidence="3" id="KW-1185">Reference proteome</keyword>
<dbReference type="Proteomes" id="UP001147700">
    <property type="component" value="Unassembled WGS sequence"/>
</dbReference>
<organism evidence="2 3">
    <name type="scientific">Solirubrobacter deserti</name>
    <dbReference type="NCBI Taxonomy" id="2282478"/>
    <lineage>
        <taxon>Bacteria</taxon>
        <taxon>Bacillati</taxon>
        <taxon>Actinomycetota</taxon>
        <taxon>Thermoleophilia</taxon>
        <taxon>Solirubrobacterales</taxon>
        <taxon>Solirubrobacteraceae</taxon>
        <taxon>Solirubrobacter</taxon>
    </lineage>
</organism>
<evidence type="ECO:0000313" key="3">
    <source>
        <dbReference type="Proteomes" id="UP001147700"/>
    </source>
</evidence>
<reference evidence="2" key="1">
    <citation type="submission" date="2022-10" db="EMBL/GenBank/DDBJ databases">
        <title>The WGS of Solirubrobacter sp. CPCC 204708.</title>
        <authorList>
            <person name="Jiang Z."/>
        </authorList>
    </citation>
    <scope>NUCLEOTIDE SEQUENCE</scope>
    <source>
        <strain evidence="2">CPCC 204708</strain>
    </source>
</reference>
<dbReference type="RefSeq" id="WP_202955681.1">
    <property type="nucleotide sequence ID" value="NZ_JAPCID010000009.1"/>
</dbReference>
<dbReference type="InterPro" id="IPR004843">
    <property type="entry name" value="Calcineurin-like_PHP"/>
</dbReference>
<comment type="caution">
    <text evidence="2">The sequence shown here is derived from an EMBL/GenBank/DDBJ whole genome shotgun (WGS) entry which is preliminary data.</text>
</comment>
<dbReference type="SUPFAM" id="SSF56300">
    <property type="entry name" value="Metallo-dependent phosphatases"/>
    <property type="match status" value="1"/>
</dbReference>
<name>A0ABT4RG36_9ACTN</name>
<sequence length="432" mass="45317">MTTLRILATTDLGTAVVPMRATYGQTGTVSGVARLLERELERGPALWLDVGDLTVGPAMVLLDERPWDELAGLPIACCAVGNHDFDDGLDALRAGAARLRYPMLCANVDVGLPATALIDTPAGGVGVIGLAHPSGDAFTHAPPARADWRVDELARALRAYGARWVVALLHDGVTWWPSADSIATRADRLEALVRPWAAAVDLIIGGHNFGAWTGTLAGTPAGEAHVYAASVLVADLGPEVVVRGVVPTPAVRPARVTPAVAAFDAAAANVVGESAERWISRTGAERYLPDRIAHAFRVTSGADAAFVPLAHHGAQVPLDGVIAELPAGPVTELDRVRLFPADDYGPLVVELQAGEWERILAHHAAAADPANTATDGEWWNWCRMPAGTSTTSPRPASVAMVAGNVTLVSDWLDRELTSEPSPVSARDALVVG</sequence>
<gene>
    <name evidence="2" type="ORF">OJ962_07565</name>
</gene>
<dbReference type="Pfam" id="PF00149">
    <property type="entry name" value="Metallophos"/>
    <property type="match status" value="1"/>
</dbReference>
<dbReference type="EMBL" id="JAPCID010000009">
    <property type="protein sequence ID" value="MDA0137346.1"/>
    <property type="molecule type" value="Genomic_DNA"/>
</dbReference>
<evidence type="ECO:0000259" key="1">
    <source>
        <dbReference type="Pfam" id="PF00149"/>
    </source>
</evidence>
<dbReference type="InterPro" id="IPR029052">
    <property type="entry name" value="Metallo-depent_PP-like"/>
</dbReference>
<dbReference type="InterPro" id="IPR006179">
    <property type="entry name" value="5_nucleotidase/apyrase"/>
</dbReference>
<evidence type="ECO:0000313" key="2">
    <source>
        <dbReference type="EMBL" id="MDA0137346.1"/>
    </source>
</evidence>
<accession>A0ABT4RG36</accession>